<dbReference type="SMART" id="SM00382">
    <property type="entry name" value="AAA"/>
    <property type="match status" value="1"/>
</dbReference>
<dbReference type="SUPFAM" id="SSF52540">
    <property type="entry name" value="P-loop containing nucleoside triphosphate hydrolases"/>
    <property type="match status" value="1"/>
</dbReference>
<feature type="domain" description="ABC transmembrane type-1" evidence="9">
    <location>
        <begin position="18"/>
        <end position="296"/>
    </location>
</feature>
<dbReference type="PROSITE" id="PS50929">
    <property type="entry name" value="ABC_TM1F"/>
    <property type="match status" value="1"/>
</dbReference>
<feature type="transmembrane region" description="Helical" evidence="7">
    <location>
        <begin position="155"/>
        <end position="172"/>
    </location>
</feature>
<dbReference type="Pfam" id="PF00664">
    <property type="entry name" value="ABC_membrane"/>
    <property type="match status" value="1"/>
</dbReference>
<reference evidence="10 11" key="1">
    <citation type="submission" date="2019-03" db="EMBL/GenBank/DDBJ databases">
        <title>Reclassification of Micrococcus aloeverae and Micrococcus yunnanensis as later heterotypic synonyms of Micrococcus luteus.</title>
        <authorList>
            <person name="Huang C.-H."/>
        </authorList>
    </citation>
    <scope>NUCLEOTIDE SEQUENCE [LARGE SCALE GENOMIC DNA]</scope>
    <source>
        <strain evidence="10 11">BCRC 12151</strain>
    </source>
</reference>
<dbReference type="GO" id="GO:0005524">
    <property type="term" value="F:ATP binding"/>
    <property type="evidence" value="ECO:0007669"/>
    <property type="project" value="UniProtKB-KW"/>
</dbReference>
<dbReference type="PANTHER" id="PTHR43394">
    <property type="entry name" value="ATP-DEPENDENT PERMEASE MDL1, MITOCHONDRIAL"/>
    <property type="match status" value="1"/>
</dbReference>
<evidence type="ECO:0000259" key="9">
    <source>
        <dbReference type="PROSITE" id="PS50929"/>
    </source>
</evidence>
<dbReference type="Gene3D" id="1.20.1560.10">
    <property type="entry name" value="ABC transporter type 1, transmembrane domain"/>
    <property type="match status" value="1"/>
</dbReference>
<dbReference type="PANTHER" id="PTHR43394:SF1">
    <property type="entry name" value="ATP-BINDING CASSETTE SUB-FAMILY B MEMBER 10, MITOCHONDRIAL"/>
    <property type="match status" value="1"/>
</dbReference>
<feature type="transmembrane region" description="Helical" evidence="7">
    <location>
        <begin position="53"/>
        <end position="74"/>
    </location>
</feature>
<dbReference type="Pfam" id="PF00005">
    <property type="entry name" value="ABC_tran"/>
    <property type="match status" value="1"/>
</dbReference>
<evidence type="ECO:0000256" key="5">
    <source>
        <dbReference type="ARBA" id="ARBA00022989"/>
    </source>
</evidence>
<keyword evidence="5 7" id="KW-1133">Transmembrane helix</keyword>
<protein>
    <submittedName>
        <fullName evidence="10">ABC transporter ATP-binding protein</fullName>
    </submittedName>
</protein>
<feature type="domain" description="ABC transporter" evidence="8">
    <location>
        <begin position="337"/>
        <end position="554"/>
    </location>
</feature>
<evidence type="ECO:0000256" key="2">
    <source>
        <dbReference type="ARBA" id="ARBA00022692"/>
    </source>
</evidence>
<feature type="transmembrane region" description="Helical" evidence="7">
    <location>
        <begin position="132"/>
        <end position="149"/>
    </location>
</feature>
<evidence type="ECO:0000256" key="7">
    <source>
        <dbReference type="SAM" id="Phobius"/>
    </source>
</evidence>
<name>A0ABY2K3P7_9MICC</name>
<proteinExistence type="predicted"/>
<dbReference type="RefSeq" id="WP_067191039.1">
    <property type="nucleotide sequence ID" value="NZ_CP126965.1"/>
</dbReference>
<evidence type="ECO:0000256" key="4">
    <source>
        <dbReference type="ARBA" id="ARBA00022840"/>
    </source>
</evidence>
<organism evidence="10 11">
    <name type="scientific">Micrococcus lylae</name>
    <dbReference type="NCBI Taxonomy" id="1273"/>
    <lineage>
        <taxon>Bacteria</taxon>
        <taxon>Bacillati</taxon>
        <taxon>Actinomycetota</taxon>
        <taxon>Actinomycetes</taxon>
        <taxon>Micrococcales</taxon>
        <taxon>Micrococcaceae</taxon>
        <taxon>Micrococcus</taxon>
    </lineage>
</organism>
<evidence type="ECO:0000256" key="6">
    <source>
        <dbReference type="ARBA" id="ARBA00023136"/>
    </source>
</evidence>
<keyword evidence="11" id="KW-1185">Reference proteome</keyword>
<keyword evidence="6 7" id="KW-0472">Membrane</keyword>
<dbReference type="InterPro" id="IPR036640">
    <property type="entry name" value="ABC1_TM_sf"/>
</dbReference>
<dbReference type="InterPro" id="IPR003439">
    <property type="entry name" value="ABC_transporter-like_ATP-bd"/>
</dbReference>
<evidence type="ECO:0000313" key="11">
    <source>
        <dbReference type="Proteomes" id="UP000297477"/>
    </source>
</evidence>
<dbReference type="EMBL" id="SPKT01000006">
    <property type="protein sequence ID" value="TFI00010.1"/>
    <property type="molecule type" value="Genomic_DNA"/>
</dbReference>
<evidence type="ECO:0000313" key="10">
    <source>
        <dbReference type="EMBL" id="TFI00010.1"/>
    </source>
</evidence>
<comment type="caution">
    <text evidence="10">The sequence shown here is derived from an EMBL/GenBank/DDBJ whole genome shotgun (WGS) entry which is preliminary data.</text>
</comment>
<feature type="transmembrane region" description="Helical" evidence="7">
    <location>
        <begin position="243"/>
        <end position="267"/>
    </location>
</feature>
<feature type="transmembrane region" description="Helical" evidence="7">
    <location>
        <begin position="273"/>
        <end position="294"/>
    </location>
</feature>
<dbReference type="PROSITE" id="PS50893">
    <property type="entry name" value="ABC_TRANSPORTER_2"/>
    <property type="match status" value="1"/>
</dbReference>
<dbReference type="InterPro" id="IPR027417">
    <property type="entry name" value="P-loop_NTPase"/>
</dbReference>
<dbReference type="SUPFAM" id="SSF90123">
    <property type="entry name" value="ABC transporter transmembrane region"/>
    <property type="match status" value="1"/>
</dbReference>
<gene>
    <name evidence="10" type="ORF">E4A49_04555</name>
</gene>
<evidence type="ECO:0000259" key="8">
    <source>
        <dbReference type="PROSITE" id="PS50893"/>
    </source>
</evidence>
<dbReference type="InterPro" id="IPR011527">
    <property type="entry name" value="ABC1_TM_dom"/>
</dbReference>
<keyword evidence="2 7" id="KW-0812">Transmembrane</keyword>
<sequence length="565" mass="60169">MHSTAWLTAGHTRKAASVVLLSCLVSGLSLVQPLVVHRVMAQTSDLDSLPLPAVWALAVVLLGLVTAIAVKAVVQASLAEDIALEHRRGIVEDVARADADSMERSRGSDHLTCVTSDVEAVKNTVSAGALDIPAQLLLSGVALAAMVVFDPLGFLMALGAVAVLGTIAMASGHRVNRLTRDRQEAISNATADVDALIREHRALTHRNLQGERALAALGHFVDAGRHGRGIGRVRGLMAPLNELAVSIALLLLLGVGGLRVAAGVLPLENLVTFVLYFGLLAGPAATVSNGVLAWQEGRAAAGRIAERRHALRVDRRLPPLSSDRWHHIDAVPLRGQLSLDRVSVPGRDPRTPRLDHVSADFPSGGFTAVVGRSGAGKTTLLELLTRRITPSEGRVLLDGQPVEDIDLMDYRARLGIVEQEQTLLLGAGPESIAAVPGLASLVEDIRRGEGDSSSPRHSGGERQRLAIMSALTRGADLLLMDEPTSQLDGVAERNVVDLVRQRPTGTTAVVIAHRLTTVRDADQILVMDRGRIADRGTHEELWTRCTAYRALWEEPVPQAASLTSV</sequence>
<dbReference type="Gene3D" id="3.40.50.300">
    <property type="entry name" value="P-loop containing nucleotide triphosphate hydrolases"/>
    <property type="match status" value="1"/>
</dbReference>
<dbReference type="InterPro" id="IPR003593">
    <property type="entry name" value="AAA+_ATPase"/>
</dbReference>
<keyword evidence="3" id="KW-0547">Nucleotide-binding</keyword>
<dbReference type="Proteomes" id="UP000297477">
    <property type="component" value="Unassembled WGS sequence"/>
</dbReference>
<keyword evidence="4 10" id="KW-0067">ATP-binding</keyword>
<evidence type="ECO:0000256" key="1">
    <source>
        <dbReference type="ARBA" id="ARBA00004651"/>
    </source>
</evidence>
<comment type="subcellular location">
    <subcellularLocation>
        <location evidence="1">Cell membrane</location>
        <topology evidence="1">Multi-pass membrane protein</topology>
    </subcellularLocation>
</comment>
<accession>A0ABY2K3P7</accession>
<dbReference type="InterPro" id="IPR039421">
    <property type="entry name" value="Type_1_exporter"/>
</dbReference>
<evidence type="ECO:0000256" key="3">
    <source>
        <dbReference type="ARBA" id="ARBA00022741"/>
    </source>
</evidence>